<accession>K0S7G1</accession>
<protein>
    <submittedName>
        <fullName evidence="2">Uncharacterized protein</fullName>
    </submittedName>
</protein>
<evidence type="ECO:0000256" key="1">
    <source>
        <dbReference type="SAM" id="MobiDB-lite"/>
    </source>
</evidence>
<proteinExistence type="predicted"/>
<evidence type="ECO:0000313" key="3">
    <source>
        <dbReference type="Proteomes" id="UP000266841"/>
    </source>
</evidence>
<reference evidence="2 3" key="1">
    <citation type="journal article" date="2012" name="Genome Biol.">
        <title>Genome and low-iron response of an oceanic diatom adapted to chronic iron limitation.</title>
        <authorList>
            <person name="Lommer M."/>
            <person name="Specht M."/>
            <person name="Roy A.S."/>
            <person name="Kraemer L."/>
            <person name="Andreson R."/>
            <person name="Gutowska M.A."/>
            <person name="Wolf J."/>
            <person name="Bergner S.V."/>
            <person name="Schilhabel M.B."/>
            <person name="Klostermeier U.C."/>
            <person name="Beiko R.G."/>
            <person name="Rosenstiel P."/>
            <person name="Hippler M."/>
            <person name="Laroche J."/>
        </authorList>
    </citation>
    <scope>NUCLEOTIDE SEQUENCE [LARGE SCALE GENOMIC DNA]</scope>
    <source>
        <strain evidence="2 3">CCMP1005</strain>
    </source>
</reference>
<dbReference type="EMBL" id="AGNL01035358">
    <property type="protein sequence ID" value="EJK54737.1"/>
    <property type="molecule type" value="Genomic_DNA"/>
</dbReference>
<comment type="caution">
    <text evidence="2">The sequence shown here is derived from an EMBL/GenBank/DDBJ whole genome shotgun (WGS) entry which is preliminary data.</text>
</comment>
<evidence type="ECO:0000313" key="2">
    <source>
        <dbReference type="EMBL" id="EJK54737.1"/>
    </source>
</evidence>
<gene>
    <name evidence="2" type="ORF">THAOC_25609</name>
</gene>
<keyword evidence="3" id="KW-1185">Reference proteome</keyword>
<sequence>MPSRGNPFVKGNLYVLFRVEFPTDGELSKKTTQQLKKLLPNPAMDVSYDEEEVEVVHLEHADVKNFGKGGAATHDREYDSDEEGGAEQGSVGSLGSLGSVGQLYTLATCVTDLSTLSACVTVVMTYCTHITTGGAPAGTDFGWPSPVRLACGENVAQDSGGACILHTLAAGRQVDNRGRSPQKGLCMWFDFLYFCFYSGGGSSRGSNTKTNHIPS</sequence>
<name>K0S7G1_THAOC</name>
<organism evidence="2 3">
    <name type="scientific">Thalassiosira oceanica</name>
    <name type="common">Marine diatom</name>
    <dbReference type="NCBI Taxonomy" id="159749"/>
    <lineage>
        <taxon>Eukaryota</taxon>
        <taxon>Sar</taxon>
        <taxon>Stramenopiles</taxon>
        <taxon>Ochrophyta</taxon>
        <taxon>Bacillariophyta</taxon>
        <taxon>Coscinodiscophyceae</taxon>
        <taxon>Thalassiosirophycidae</taxon>
        <taxon>Thalassiosirales</taxon>
        <taxon>Thalassiosiraceae</taxon>
        <taxon>Thalassiosira</taxon>
    </lineage>
</organism>
<dbReference type="Proteomes" id="UP000266841">
    <property type="component" value="Unassembled WGS sequence"/>
</dbReference>
<dbReference type="AlphaFoldDB" id="K0S7G1"/>
<feature type="region of interest" description="Disordered" evidence="1">
    <location>
        <begin position="67"/>
        <end position="91"/>
    </location>
</feature>